<dbReference type="STRING" id="862969.SCI_1895"/>
<name>A0A0C1HJB3_STRCV</name>
<evidence type="ECO:0000259" key="1">
    <source>
        <dbReference type="Pfam" id="PF13349"/>
    </source>
</evidence>
<proteinExistence type="predicted"/>
<evidence type="ECO:0000313" key="3">
    <source>
        <dbReference type="Proteomes" id="UP000031339"/>
    </source>
</evidence>
<sequence>MTRTDYLAALEKYLKTLPEADYKEAMDYFTEYFEDAGSENEALVIKELGDPRDAAEEIIRSLSVHSTEEINSDSPAKQPSPNIHPSQYASDTYIFEDYSTVSELHIDVSTKDIQIEPSPDAFFHIKYYNGKSSNQLSSIVRDKKWYITEKGAANSSGLNWIIHVMKNGLDRHPVCIQIPSGNPLQVFSLQSSSGDVAISRLQTQKGDIELASGDLSMRHCQLQQTDVTLTSGDIHLAHAKLTDCKITLVSGDLDTHSLEIAGKTSIQTTSGDVTLHLLHHDFSYDIETVHGDISISDQLQPSHQIVGNTIHHKVSTSTDSLAIQAVSGDINLY</sequence>
<dbReference type="eggNOG" id="COG3595">
    <property type="taxonomic scope" value="Bacteria"/>
</dbReference>
<accession>A0A0C1HJB3</accession>
<dbReference type="Pfam" id="PF22564">
    <property type="entry name" value="HAAS"/>
    <property type="match status" value="1"/>
</dbReference>
<protein>
    <recommendedName>
        <fullName evidence="1">DUF4097 domain-containing protein</fullName>
    </recommendedName>
</protein>
<dbReference type="AlphaFoldDB" id="A0A0C1HJB3"/>
<dbReference type="OrthoDB" id="95800at2"/>
<evidence type="ECO:0000313" key="2">
    <source>
        <dbReference type="EMBL" id="KIC77369.1"/>
    </source>
</evidence>
<dbReference type="EMBL" id="JWIY01000004">
    <property type="protein sequence ID" value="KIC77369.1"/>
    <property type="molecule type" value="Genomic_DNA"/>
</dbReference>
<feature type="domain" description="DUF4097" evidence="1">
    <location>
        <begin position="187"/>
        <end position="332"/>
    </location>
</feature>
<dbReference type="eggNOG" id="COG4709">
    <property type="taxonomic scope" value="Bacteria"/>
</dbReference>
<organism evidence="2 3">
    <name type="scientific">Streptococcus constellatus</name>
    <dbReference type="NCBI Taxonomy" id="76860"/>
    <lineage>
        <taxon>Bacteria</taxon>
        <taxon>Bacillati</taxon>
        <taxon>Bacillota</taxon>
        <taxon>Bacilli</taxon>
        <taxon>Lactobacillales</taxon>
        <taxon>Streptococcaceae</taxon>
        <taxon>Streptococcus</taxon>
        <taxon>Streptococcus anginosus group</taxon>
    </lineage>
</organism>
<dbReference type="RefSeq" id="WP_039677754.1">
    <property type="nucleotide sequence ID" value="NZ_CP029207.1"/>
</dbReference>
<comment type="caution">
    <text evidence="2">The sequence shown here is derived from an EMBL/GenBank/DDBJ whole genome shotgun (WGS) entry which is preliminary data.</text>
</comment>
<reference evidence="2 3" key="1">
    <citation type="submission" date="2014-12" db="EMBL/GenBank/DDBJ databases">
        <title>Partial genome sequence of Streptococcus constellatus KCOM 1650 (= ChDC B144).</title>
        <authorList>
            <person name="Kook J.-K."/>
            <person name="Park S.-N."/>
            <person name="Lim Y.K."/>
            <person name="Jo E."/>
        </authorList>
    </citation>
    <scope>NUCLEOTIDE SEQUENCE [LARGE SCALE GENOMIC DNA]</scope>
    <source>
        <strain evidence="2 3">KCOM 1650</strain>
    </source>
</reference>
<dbReference type="InterPro" id="IPR025164">
    <property type="entry name" value="Toastrack_DUF4097"/>
</dbReference>
<dbReference type="Proteomes" id="UP000031339">
    <property type="component" value="Unassembled WGS sequence"/>
</dbReference>
<gene>
    <name evidence="2" type="ORF">RN79_08875</name>
</gene>
<dbReference type="Pfam" id="PF13349">
    <property type="entry name" value="DUF4097"/>
    <property type="match status" value="1"/>
</dbReference>